<comment type="caution">
    <text evidence="2">The sequence shown here is derived from an EMBL/GenBank/DDBJ whole genome shotgun (WGS) entry which is preliminary data.</text>
</comment>
<evidence type="ECO:0008006" key="4">
    <source>
        <dbReference type="Google" id="ProtNLM"/>
    </source>
</evidence>
<feature type="signal peptide" evidence="1">
    <location>
        <begin position="1"/>
        <end position="24"/>
    </location>
</feature>
<dbReference type="Proteomes" id="UP001158986">
    <property type="component" value="Unassembled WGS sequence"/>
</dbReference>
<protein>
    <recommendedName>
        <fullName evidence="4">RxLR effector protein</fullName>
    </recommendedName>
</protein>
<gene>
    <name evidence="2" type="ORF">PBS001_LOCUS6684</name>
</gene>
<feature type="chain" id="PRO_5045784340" description="RxLR effector protein" evidence="1">
    <location>
        <begin position="25"/>
        <end position="559"/>
    </location>
</feature>
<organism evidence="2 3">
    <name type="scientific">Peronospora belbahrii</name>
    <dbReference type="NCBI Taxonomy" id="622444"/>
    <lineage>
        <taxon>Eukaryota</taxon>
        <taxon>Sar</taxon>
        <taxon>Stramenopiles</taxon>
        <taxon>Oomycota</taxon>
        <taxon>Peronosporomycetes</taxon>
        <taxon>Peronosporales</taxon>
        <taxon>Peronosporaceae</taxon>
        <taxon>Peronospora</taxon>
    </lineage>
</organism>
<proteinExistence type="predicted"/>
<evidence type="ECO:0000256" key="1">
    <source>
        <dbReference type="SAM" id="SignalP"/>
    </source>
</evidence>
<dbReference type="EMBL" id="CAKLCB010000336">
    <property type="protein sequence ID" value="CAH0520191.1"/>
    <property type="molecule type" value="Genomic_DNA"/>
</dbReference>
<keyword evidence="3" id="KW-1185">Reference proteome</keyword>
<accession>A0ABN8D6K2</accession>
<keyword evidence="1" id="KW-0732">Signal</keyword>
<sequence>MMRTRICTVFVAIGVWLLIANADAEPFNFTTPLLLDGQTEGSHSSYVKAYDKESEERSFPNLAEIVLATELTPAVKDRFDLWIRQVTTPVQALQNLKLQNEHLLSNPEFAKFLEYLMRYNQKFSNHEPVRVSDFLKASFPEEMLKKIMSLDNINKDTHAWRMLVSDLNDRVEPKELFVKLKLPMVTGNLLGNDLFKYWHMYMKLYNIENSGRQTTVFRVVEDTCPGRMDKIILDGLSDFSTKQTAELLQKLKEGTPPKIALEKVFSEIAEQLIQGNPLLGEWVNYVHYFNQRYPSSKMTRTEVIEKYYKDNGLASVIEAADWKRANLQQKNQKKFLATMTSPDTVFTTWHLDKKRLSLFRNDIILHWMEYVDAYKIEHPKEAENFILKLLPYKGDKELVDALYSSSHGPNMGKASRRVFDELTRSWLDTQKTPQEVLPILTNTVEGNPFLAPAFTEWMRYVAAFNTRYPANRQLPLTIFLETYYLPDIMTHLKVSKHNFYMDKFVTELDQALNTFQTTAQKKNHDSRAEIDLYLKMIHEWRHPPKISNESTKRKRETVP</sequence>
<evidence type="ECO:0000313" key="2">
    <source>
        <dbReference type="EMBL" id="CAH0520191.1"/>
    </source>
</evidence>
<evidence type="ECO:0000313" key="3">
    <source>
        <dbReference type="Proteomes" id="UP001158986"/>
    </source>
</evidence>
<reference evidence="2 3" key="1">
    <citation type="submission" date="2021-11" db="EMBL/GenBank/DDBJ databases">
        <authorList>
            <person name="Islam A."/>
            <person name="Islam S."/>
            <person name="Flora M.S."/>
            <person name="Rahman M."/>
            <person name="Ziaur R.M."/>
            <person name="Epstein J.H."/>
            <person name="Hassan M."/>
            <person name="Klassen M."/>
            <person name="Woodard K."/>
            <person name="Webb A."/>
            <person name="Webby R.J."/>
            <person name="El Zowalaty M.E."/>
        </authorList>
    </citation>
    <scope>NUCLEOTIDE SEQUENCE [LARGE SCALE GENOMIC DNA]</scope>
    <source>
        <strain evidence="2">Pbs1</strain>
    </source>
</reference>
<name>A0ABN8D6K2_9STRA</name>